<feature type="transmembrane region" description="Helical" evidence="1">
    <location>
        <begin position="32"/>
        <end position="48"/>
    </location>
</feature>
<reference evidence="2 3" key="1">
    <citation type="journal article" date="2010" name="Microbiol. Resour. Announc.">
        <title>Comparative genomics of the bacterial genus Listeria: Genome evolution is characterized by limited gene acquisition and limited gene loss.</title>
        <authorList>
            <person name="den Bakker H.C."/>
            <person name="Cummings C.A."/>
            <person name="Ferreira V."/>
            <person name="Vatta P."/>
            <person name="Orsi R.H."/>
            <person name="Degoricija L."/>
            <person name="Barker M."/>
            <person name="Petrauskene O."/>
            <person name="Furtado M.R."/>
            <person name="Wiedmann M."/>
        </authorList>
    </citation>
    <scope>NUCLEOTIDE SEQUENCE [LARGE SCALE GENOMIC DNA]</scope>
    <source>
        <strain evidence="2 3">FSL S4-120</strain>
    </source>
</reference>
<accession>A0ABP2JU79</accession>
<name>A0ABP2JU79_9LIST</name>
<evidence type="ECO:0000313" key="3">
    <source>
        <dbReference type="Proteomes" id="UP000003412"/>
    </source>
</evidence>
<protein>
    <submittedName>
        <fullName evidence="2">Uncharacterized protein</fullName>
    </submittedName>
</protein>
<keyword evidence="3" id="KW-1185">Reference proteome</keyword>
<feature type="non-terminal residue" evidence="2">
    <location>
        <position position="1"/>
    </location>
</feature>
<comment type="caution">
    <text evidence="2">The sequence shown here is derived from an EMBL/GenBank/DDBJ whole genome shotgun (WGS) entry which is preliminary data.</text>
</comment>
<keyword evidence="1" id="KW-0812">Transmembrane</keyword>
<dbReference type="EMBL" id="ADXF01000961">
    <property type="protein sequence ID" value="EFR86687.1"/>
    <property type="molecule type" value="Genomic_DNA"/>
</dbReference>
<evidence type="ECO:0000256" key="1">
    <source>
        <dbReference type="SAM" id="Phobius"/>
    </source>
</evidence>
<proteinExistence type="predicted"/>
<keyword evidence="1" id="KW-0472">Membrane</keyword>
<sequence length="52" mass="6314">YYILTFSALFLQYCFLKSENRAFRTKVIPKLWIITLSMGITYCEMWIIRKAK</sequence>
<keyword evidence="1" id="KW-1133">Transmembrane helix</keyword>
<organism evidence="2 3">
    <name type="scientific">Listeria marthii FSL S4-120</name>
    <dbReference type="NCBI Taxonomy" id="702457"/>
    <lineage>
        <taxon>Bacteria</taxon>
        <taxon>Bacillati</taxon>
        <taxon>Bacillota</taxon>
        <taxon>Bacilli</taxon>
        <taxon>Bacillales</taxon>
        <taxon>Listeriaceae</taxon>
        <taxon>Listeria</taxon>
    </lineage>
</organism>
<gene>
    <name evidence="2" type="ORF">NT05LM_2906a</name>
</gene>
<dbReference type="Proteomes" id="UP000003412">
    <property type="component" value="Chromosome"/>
</dbReference>
<evidence type="ECO:0000313" key="2">
    <source>
        <dbReference type="EMBL" id="EFR86687.1"/>
    </source>
</evidence>